<name>A0ABQ2BVF8_9FLAO</name>
<dbReference type="PROSITE" id="PS51257">
    <property type="entry name" value="PROKAR_LIPOPROTEIN"/>
    <property type="match status" value="1"/>
</dbReference>
<feature type="signal peptide" evidence="1">
    <location>
        <begin position="1"/>
        <end position="26"/>
    </location>
</feature>
<evidence type="ECO:0000259" key="2">
    <source>
        <dbReference type="Pfam" id="PF13590"/>
    </source>
</evidence>
<reference evidence="4" key="1">
    <citation type="journal article" date="2019" name="Int. J. Syst. Evol. Microbiol.">
        <title>The Global Catalogue of Microorganisms (GCM) 10K type strain sequencing project: providing services to taxonomists for standard genome sequencing and annotation.</title>
        <authorList>
            <consortium name="The Broad Institute Genomics Platform"/>
            <consortium name="The Broad Institute Genome Sequencing Center for Infectious Disease"/>
            <person name="Wu L."/>
            <person name="Ma J."/>
        </authorList>
    </citation>
    <scope>NUCLEOTIDE SEQUENCE [LARGE SCALE GENOMIC DNA]</scope>
    <source>
        <strain evidence="4">CCM 8681</strain>
    </source>
</reference>
<gene>
    <name evidence="3" type="ORF">GCM10011444_00320</name>
</gene>
<dbReference type="InterPro" id="IPR025411">
    <property type="entry name" value="DUF4136"/>
</dbReference>
<keyword evidence="1" id="KW-0732">Signal</keyword>
<dbReference type="Proteomes" id="UP000624701">
    <property type="component" value="Unassembled WGS sequence"/>
</dbReference>
<accession>A0ABQ2BVF8</accession>
<comment type="caution">
    <text evidence="3">The sequence shown here is derived from an EMBL/GenBank/DDBJ whole genome shotgun (WGS) entry which is preliminary data.</text>
</comment>
<feature type="domain" description="DUF4136" evidence="2">
    <location>
        <begin position="25"/>
        <end position="189"/>
    </location>
</feature>
<dbReference type="RefSeq" id="WP_188372671.1">
    <property type="nucleotide sequence ID" value="NZ_BMDQ01000001.1"/>
</dbReference>
<evidence type="ECO:0000313" key="4">
    <source>
        <dbReference type="Proteomes" id="UP000624701"/>
    </source>
</evidence>
<dbReference type="Pfam" id="PF13590">
    <property type="entry name" value="DUF4136"/>
    <property type="match status" value="1"/>
</dbReference>
<evidence type="ECO:0000313" key="3">
    <source>
        <dbReference type="EMBL" id="GGI55723.1"/>
    </source>
</evidence>
<evidence type="ECO:0000256" key="1">
    <source>
        <dbReference type="SAM" id="SignalP"/>
    </source>
</evidence>
<dbReference type="EMBL" id="BMDQ01000001">
    <property type="protein sequence ID" value="GGI55723.1"/>
    <property type="molecule type" value="Genomic_DNA"/>
</dbReference>
<organism evidence="3 4">
    <name type="scientific">Winogradskyella haliclonae</name>
    <dbReference type="NCBI Taxonomy" id="2048558"/>
    <lineage>
        <taxon>Bacteria</taxon>
        <taxon>Pseudomonadati</taxon>
        <taxon>Bacteroidota</taxon>
        <taxon>Flavobacteriia</taxon>
        <taxon>Flavobacteriales</taxon>
        <taxon>Flavobacteriaceae</taxon>
        <taxon>Winogradskyella</taxon>
    </lineage>
</organism>
<feature type="chain" id="PRO_5047203107" description="DUF4136 domain-containing protein" evidence="1">
    <location>
        <begin position="27"/>
        <end position="194"/>
    </location>
</feature>
<proteinExistence type="predicted"/>
<sequence length="194" mass="21704">MKKTIKFFPLLLLAVLMSSCSSVRVASDYDKETQFNDYKTFAFFKPGIDKAEISDLDKRRILKAVEAELMAKGMTKSENPDMLVSIFTKSNQRVDIYNNAWGVGAWGWGGFGRWGWGPGWGAWGPGFGWGGNNVSTRTEGILFVDFIDANKKQLIWQGSGTGYLATKNVEKKEARIKEFVSAMMTKYPPEASTK</sequence>
<keyword evidence="4" id="KW-1185">Reference proteome</keyword>
<protein>
    <recommendedName>
        <fullName evidence="2">DUF4136 domain-containing protein</fullName>
    </recommendedName>
</protein>
<dbReference type="Gene3D" id="3.30.160.670">
    <property type="match status" value="1"/>
</dbReference>